<feature type="domain" description="4Fe-4S ferredoxin-type" evidence="5">
    <location>
        <begin position="43"/>
        <end position="73"/>
    </location>
</feature>
<dbReference type="PANTHER" id="PTHR43687:SF2">
    <property type="entry name" value="FERREDOXIN 3"/>
    <property type="match status" value="1"/>
</dbReference>
<organism evidence="6 7">
    <name type="scientific">candidate division WOR-3 bacterium</name>
    <dbReference type="NCBI Taxonomy" id="2052148"/>
    <lineage>
        <taxon>Bacteria</taxon>
        <taxon>Bacteria division WOR-3</taxon>
    </lineage>
</organism>
<keyword evidence="1" id="KW-0004">4Fe-4S</keyword>
<name>A0A9D5KAP8_UNCW3</name>
<evidence type="ECO:0000256" key="3">
    <source>
        <dbReference type="ARBA" id="ARBA00023004"/>
    </source>
</evidence>
<dbReference type="PANTHER" id="PTHR43687">
    <property type="entry name" value="ADENYLYLSULFATE REDUCTASE, BETA SUBUNIT"/>
    <property type="match status" value="1"/>
</dbReference>
<dbReference type="EMBL" id="WJKJ01000280">
    <property type="protein sequence ID" value="MBD3365225.1"/>
    <property type="molecule type" value="Genomic_DNA"/>
</dbReference>
<protein>
    <submittedName>
        <fullName evidence="6">Ferredoxin family protein</fullName>
    </submittedName>
</protein>
<dbReference type="Gene3D" id="3.30.70.20">
    <property type="match status" value="1"/>
</dbReference>
<evidence type="ECO:0000256" key="2">
    <source>
        <dbReference type="ARBA" id="ARBA00022723"/>
    </source>
</evidence>
<accession>A0A9D5KAP8</accession>
<comment type="caution">
    <text evidence="6">The sequence shown here is derived from an EMBL/GenBank/DDBJ whole genome shotgun (WGS) entry which is preliminary data.</text>
</comment>
<dbReference type="AlphaFoldDB" id="A0A9D5KAP8"/>
<evidence type="ECO:0000313" key="7">
    <source>
        <dbReference type="Proteomes" id="UP000630660"/>
    </source>
</evidence>
<proteinExistence type="predicted"/>
<dbReference type="InterPro" id="IPR050572">
    <property type="entry name" value="Fe-S_Ferredoxin"/>
</dbReference>
<evidence type="ECO:0000256" key="1">
    <source>
        <dbReference type="ARBA" id="ARBA00022485"/>
    </source>
</evidence>
<dbReference type="SUPFAM" id="SSF54862">
    <property type="entry name" value="4Fe-4S ferredoxins"/>
    <property type="match status" value="1"/>
</dbReference>
<gene>
    <name evidence="6" type="ORF">GF359_08425</name>
</gene>
<keyword evidence="3" id="KW-0408">Iron</keyword>
<dbReference type="GO" id="GO:0046872">
    <property type="term" value="F:metal ion binding"/>
    <property type="evidence" value="ECO:0007669"/>
    <property type="project" value="UniProtKB-KW"/>
</dbReference>
<reference evidence="6" key="1">
    <citation type="submission" date="2019-11" db="EMBL/GenBank/DDBJ databases">
        <title>Microbial mats filling the niche in hypersaline microbial mats.</title>
        <authorList>
            <person name="Wong H.L."/>
            <person name="Macleod F.I."/>
            <person name="White R.A. III"/>
            <person name="Burns B.P."/>
        </authorList>
    </citation>
    <scope>NUCLEOTIDE SEQUENCE</scope>
    <source>
        <strain evidence="6">Bin_327</strain>
    </source>
</reference>
<keyword evidence="4" id="KW-0411">Iron-sulfur</keyword>
<dbReference type="Proteomes" id="UP000630660">
    <property type="component" value="Unassembled WGS sequence"/>
</dbReference>
<dbReference type="InterPro" id="IPR017896">
    <property type="entry name" value="4Fe4S_Fe-S-bd"/>
</dbReference>
<sequence>MPWLTGFPRKEVPWFPTIDAKKCVGCGMCMNCGKNVYDWVEGKAVVARPYDCAVGCSTCAALCQGKAISFPEVGPVRAIYVREKIWTKVKEQLVEQSKIPSQEGE</sequence>
<dbReference type="GO" id="GO:0051539">
    <property type="term" value="F:4 iron, 4 sulfur cluster binding"/>
    <property type="evidence" value="ECO:0007669"/>
    <property type="project" value="UniProtKB-KW"/>
</dbReference>
<evidence type="ECO:0000313" key="6">
    <source>
        <dbReference type="EMBL" id="MBD3365225.1"/>
    </source>
</evidence>
<dbReference type="PROSITE" id="PS51379">
    <property type="entry name" value="4FE4S_FER_2"/>
    <property type="match status" value="2"/>
</dbReference>
<keyword evidence="2" id="KW-0479">Metal-binding</keyword>
<feature type="domain" description="4Fe-4S ferredoxin-type" evidence="5">
    <location>
        <begin position="14"/>
        <end position="42"/>
    </location>
</feature>
<evidence type="ECO:0000256" key="4">
    <source>
        <dbReference type="ARBA" id="ARBA00023014"/>
    </source>
</evidence>
<evidence type="ECO:0000259" key="5">
    <source>
        <dbReference type="PROSITE" id="PS51379"/>
    </source>
</evidence>